<accession>A0A645J7S3</accession>
<organism evidence="1">
    <name type="scientific">bioreactor metagenome</name>
    <dbReference type="NCBI Taxonomy" id="1076179"/>
    <lineage>
        <taxon>unclassified sequences</taxon>
        <taxon>metagenomes</taxon>
        <taxon>ecological metagenomes</taxon>
    </lineage>
</organism>
<sequence length="102" mass="11016">MERAISFQREICAPSGGKGENGIALRGRYGRTPPISTRQDGLFRRLLNKDKACAVEVHDVHPALFVVAVPEDLAACDIGLIKPLRRIHKYGVASVGIAAVIP</sequence>
<gene>
    <name evidence="1" type="ORF">SDC9_206902</name>
</gene>
<dbReference type="AlphaFoldDB" id="A0A645J7S3"/>
<proteinExistence type="predicted"/>
<evidence type="ECO:0000313" key="1">
    <source>
        <dbReference type="EMBL" id="MPN59182.1"/>
    </source>
</evidence>
<comment type="caution">
    <text evidence="1">The sequence shown here is derived from an EMBL/GenBank/DDBJ whole genome shotgun (WGS) entry which is preliminary data.</text>
</comment>
<protein>
    <submittedName>
        <fullName evidence="1">Uncharacterized protein</fullName>
    </submittedName>
</protein>
<dbReference type="EMBL" id="VSSQ01132886">
    <property type="protein sequence ID" value="MPN59182.1"/>
    <property type="molecule type" value="Genomic_DNA"/>
</dbReference>
<name>A0A645J7S3_9ZZZZ</name>
<reference evidence="1" key="1">
    <citation type="submission" date="2019-08" db="EMBL/GenBank/DDBJ databases">
        <authorList>
            <person name="Kucharzyk K."/>
            <person name="Murdoch R.W."/>
            <person name="Higgins S."/>
            <person name="Loffler F."/>
        </authorList>
    </citation>
    <scope>NUCLEOTIDE SEQUENCE</scope>
</reference>